<dbReference type="SMART" id="SM00304">
    <property type="entry name" value="HAMP"/>
    <property type="match status" value="1"/>
</dbReference>
<evidence type="ECO:0000256" key="5">
    <source>
        <dbReference type="ARBA" id="ARBA00022679"/>
    </source>
</evidence>
<protein>
    <recommendedName>
        <fullName evidence="3">histidine kinase</fullName>
        <ecNumber evidence="3">2.7.13.3</ecNumber>
    </recommendedName>
</protein>
<evidence type="ECO:0000259" key="13">
    <source>
        <dbReference type="PROSITE" id="PS50109"/>
    </source>
</evidence>
<keyword evidence="16" id="KW-1185">Reference proteome</keyword>
<dbReference type="Pfam" id="PF02518">
    <property type="entry name" value="HATPase_c"/>
    <property type="match status" value="1"/>
</dbReference>
<evidence type="ECO:0000313" key="15">
    <source>
        <dbReference type="EMBL" id="MEF2255341.1"/>
    </source>
</evidence>
<reference evidence="15 16" key="1">
    <citation type="submission" date="2024-01" db="EMBL/GenBank/DDBJ databases">
        <title>the genome sequence of strain Microbacterium schleiferi NBRC 15075.</title>
        <authorList>
            <person name="Ding Y."/>
            <person name="Zhang G."/>
        </authorList>
    </citation>
    <scope>NUCLEOTIDE SEQUENCE [LARGE SCALE GENOMIC DNA]</scope>
    <source>
        <strain evidence="15 16">NBRC 15075</strain>
    </source>
</reference>
<dbReference type="InterPro" id="IPR004358">
    <property type="entry name" value="Sig_transdc_His_kin-like_C"/>
</dbReference>
<dbReference type="SUPFAM" id="SSF55874">
    <property type="entry name" value="ATPase domain of HSP90 chaperone/DNA topoisomerase II/histidine kinase"/>
    <property type="match status" value="1"/>
</dbReference>
<dbReference type="Proteomes" id="UP001351900">
    <property type="component" value="Unassembled WGS sequence"/>
</dbReference>
<evidence type="ECO:0000256" key="1">
    <source>
        <dbReference type="ARBA" id="ARBA00000085"/>
    </source>
</evidence>
<dbReference type="InterPro" id="IPR003594">
    <property type="entry name" value="HATPase_dom"/>
</dbReference>
<dbReference type="InterPro" id="IPR005467">
    <property type="entry name" value="His_kinase_dom"/>
</dbReference>
<evidence type="ECO:0000256" key="2">
    <source>
        <dbReference type="ARBA" id="ARBA00004236"/>
    </source>
</evidence>
<evidence type="ECO:0000256" key="3">
    <source>
        <dbReference type="ARBA" id="ARBA00012438"/>
    </source>
</evidence>
<feature type="region of interest" description="Disordered" evidence="11">
    <location>
        <begin position="372"/>
        <end position="399"/>
    </location>
</feature>
<dbReference type="RefSeq" id="WP_331791634.1">
    <property type="nucleotide sequence ID" value="NZ_BAAAUO010000008.1"/>
</dbReference>
<organism evidence="15 16">
    <name type="scientific">Microbacterium schleiferi</name>
    <dbReference type="NCBI Taxonomy" id="69362"/>
    <lineage>
        <taxon>Bacteria</taxon>
        <taxon>Bacillati</taxon>
        <taxon>Actinomycetota</taxon>
        <taxon>Actinomycetes</taxon>
        <taxon>Micrococcales</taxon>
        <taxon>Microbacteriaceae</taxon>
        <taxon>Microbacterium</taxon>
    </lineage>
</organism>
<dbReference type="InterPro" id="IPR050428">
    <property type="entry name" value="TCS_sensor_his_kinase"/>
</dbReference>
<dbReference type="InterPro" id="IPR003660">
    <property type="entry name" value="HAMP_dom"/>
</dbReference>
<dbReference type="SMART" id="SM00388">
    <property type="entry name" value="HisKA"/>
    <property type="match status" value="1"/>
</dbReference>
<comment type="caution">
    <text evidence="15">The sequence shown here is derived from an EMBL/GenBank/DDBJ whole genome shotgun (WGS) entry which is preliminary data.</text>
</comment>
<keyword evidence="8 12" id="KW-1133">Transmembrane helix</keyword>
<dbReference type="CDD" id="cd00082">
    <property type="entry name" value="HisKA"/>
    <property type="match status" value="1"/>
</dbReference>
<evidence type="ECO:0000256" key="9">
    <source>
        <dbReference type="ARBA" id="ARBA00023012"/>
    </source>
</evidence>
<feature type="domain" description="HAMP" evidence="14">
    <location>
        <begin position="205"/>
        <end position="258"/>
    </location>
</feature>
<evidence type="ECO:0000256" key="8">
    <source>
        <dbReference type="ARBA" id="ARBA00022989"/>
    </source>
</evidence>
<dbReference type="CDD" id="cd06225">
    <property type="entry name" value="HAMP"/>
    <property type="match status" value="1"/>
</dbReference>
<comment type="catalytic activity">
    <reaction evidence="1">
        <text>ATP + protein L-histidine = ADP + protein N-phospho-L-histidine.</text>
        <dbReference type="EC" id="2.7.13.3"/>
    </reaction>
</comment>
<dbReference type="SUPFAM" id="SSF47384">
    <property type="entry name" value="Homodimeric domain of signal transducing histidine kinase"/>
    <property type="match status" value="1"/>
</dbReference>
<evidence type="ECO:0000313" key="16">
    <source>
        <dbReference type="Proteomes" id="UP001351900"/>
    </source>
</evidence>
<keyword evidence="5" id="KW-0808">Transferase</keyword>
<dbReference type="PANTHER" id="PTHR45436:SF5">
    <property type="entry name" value="SENSOR HISTIDINE KINASE TRCS"/>
    <property type="match status" value="1"/>
</dbReference>
<dbReference type="PROSITE" id="PS50109">
    <property type="entry name" value="HIS_KIN"/>
    <property type="match status" value="1"/>
</dbReference>
<dbReference type="PANTHER" id="PTHR45436">
    <property type="entry name" value="SENSOR HISTIDINE KINASE YKOH"/>
    <property type="match status" value="1"/>
</dbReference>
<dbReference type="InterPro" id="IPR036097">
    <property type="entry name" value="HisK_dim/P_sf"/>
</dbReference>
<evidence type="ECO:0000256" key="7">
    <source>
        <dbReference type="ARBA" id="ARBA00022777"/>
    </source>
</evidence>
<proteinExistence type="predicted"/>
<evidence type="ECO:0000256" key="10">
    <source>
        <dbReference type="ARBA" id="ARBA00023136"/>
    </source>
</evidence>
<dbReference type="Gene3D" id="3.30.565.10">
    <property type="entry name" value="Histidine kinase-like ATPase, C-terminal domain"/>
    <property type="match status" value="1"/>
</dbReference>
<evidence type="ECO:0000259" key="14">
    <source>
        <dbReference type="PROSITE" id="PS50885"/>
    </source>
</evidence>
<dbReference type="GO" id="GO:0016301">
    <property type="term" value="F:kinase activity"/>
    <property type="evidence" value="ECO:0007669"/>
    <property type="project" value="UniProtKB-KW"/>
</dbReference>
<sequence length="586" mass="63190">MSTTSDKTDAVTGWWRSLSLRAKVTGVAVSILALGLIATGIGTTVFLRSQLLASVDTQVSQLAGAGVSALFDIDLLADPAFVPKAESVPTDYFVAIYNQDGNFIASAGGGRQINEPDFPSEYLPTETSVAQQQEPFTIPGTIPGTEFRAASALIEVKGTTVFYTQMIAVPLTTVTQTLATYLGIYSILSVITVVLGAIAIRLLVTLAFRSLTQVENTAMEIAAGDFGQRMTDIAPGTEVGRLKTAINAMLGRIDAALAQRDATVRQMRRFVGDASHELRTPLVTVRGYAELYRMGAIRTDQDVAQSMERIEKEAMRMGLLVEDLLALARLDERRDIEFAPVDLRPLARDAALDVRAASPQRPVAVIDTTIVEPTERPAPQTETNTLETPKRPRSAFSRAGSILLRRRPRDARGTAPTTEQIVIGPLDLGPSSSAPVALPPIVLGEENRIRQVITNLIGNARRFTAEDSPIELRIGVDAAAQSGWIEIVDHGEGVPDQIKDKIFQRFWRADTSRTRETGGSGLGLSIVASIVESLHGSVRVMDTPGGGATFRVGFPLARHIDPAEHAFLETQPLDRLPADLRSEPPA</sequence>
<evidence type="ECO:0000256" key="12">
    <source>
        <dbReference type="SAM" id="Phobius"/>
    </source>
</evidence>
<dbReference type="InterPro" id="IPR036890">
    <property type="entry name" value="HATPase_C_sf"/>
</dbReference>
<name>A0ABU7V8K3_9MICO</name>
<dbReference type="SMART" id="SM00387">
    <property type="entry name" value="HATPase_c"/>
    <property type="match status" value="1"/>
</dbReference>
<feature type="transmembrane region" description="Helical" evidence="12">
    <location>
        <begin position="182"/>
        <end position="204"/>
    </location>
</feature>
<keyword evidence="10 12" id="KW-0472">Membrane</keyword>
<comment type="subcellular location">
    <subcellularLocation>
        <location evidence="2">Cell membrane</location>
    </subcellularLocation>
</comment>
<evidence type="ECO:0000256" key="4">
    <source>
        <dbReference type="ARBA" id="ARBA00022553"/>
    </source>
</evidence>
<dbReference type="Gene3D" id="6.10.340.10">
    <property type="match status" value="1"/>
</dbReference>
<dbReference type="InterPro" id="IPR003661">
    <property type="entry name" value="HisK_dim/P_dom"/>
</dbReference>
<accession>A0ABU7V8K3</accession>
<feature type="transmembrane region" description="Helical" evidence="12">
    <location>
        <begin position="24"/>
        <end position="47"/>
    </location>
</feature>
<feature type="domain" description="Histidine kinase" evidence="13">
    <location>
        <begin position="273"/>
        <end position="558"/>
    </location>
</feature>
<evidence type="ECO:0000256" key="6">
    <source>
        <dbReference type="ARBA" id="ARBA00022692"/>
    </source>
</evidence>
<keyword evidence="4" id="KW-0597">Phosphoprotein</keyword>
<evidence type="ECO:0000256" key="11">
    <source>
        <dbReference type="SAM" id="MobiDB-lite"/>
    </source>
</evidence>
<keyword evidence="6 12" id="KW-0812">Transmembrane</keyword>
<dbReference type="EMBL" id="JAZHOV010000005">
    <property type="protein sequence ID" value="MEF2255341.1"/>
    <property type="molecule type" value="Genomic_DNA"/>
</dbReference>
<gene>
    <name evidence="15" type="ORF">V2V91_09380</name>
</gene>
<dbReference type="PROSITE" id="PS50885">
    <property type="entry name" value="HAMP"/>
    <property type="match status" value="1"/>
</dbReference>
<dbReference type="Pfam" id="PF00512">
    <property type="entry name" value="HisKA"/>
    <property type="match status" value="1"/>
</dbReference>
<dbReference type="EC" id="2.7.13.3" evidence="3"/>
<keyword evidence="9" id="KW-0902">Two-component regulatory system</keyword>
<dbReference type="PRINTS" id="PR00344">
    <property type="entry name" value="BCTRLSENSOR"/>
</dbReference>
<keyword evidence="7 15" id="KW-0418">Kinase</keyword>
<dbReference type="SUPFAM" id="SSF158472">
    <property type="entry name" value="HAMP domain-like"/>
    <property type="match status" value="1"/>
</dbReference>
<dbReference type="Pfam" id="PF00672">
    <property type="entry name" value="HAMP"/>
    <property type="match status" value="1"/>
</dbReference>
<dbReference type="Gene3D" id="1.10.287.130">
    <property type="match status" value="1"/>
</dbReference>